<dbReference type="AlphaFoldDB" id="A0A183CGY4"/>
<organism evidence="1 2">
    <name type="scientific">Globodera pallida</name>
    <name type="common">Potato cyst nematode worm</name>
    <name type="synonym">Heterodera pallida</name>
    <dbReference type="NCBI Taxonomy" id="36090"/>
    <lineage>
        <taxon>Eukaryota</taxon>
        <taxon>Metazoa</taxon>
        <taxon>Ecdysozoa</taxon>
        <taxon>Nematoda</taxon>
        <taxon>Chromadorea</taxon>
        <taxon>Rhabditida</taxon>
        <taxon>Tylenchina</taxon>
        <taxon>Tylenchomorpha</taxon>
        <taxon>Tylenchoidea</taxon>
        <taxon>Heteroderidae</taxon>
        <taxon>Heteroderinae</taxon>
        <taxon>Globodera</taxon>
    </lineage>
</organism>
<name>A0A183CGY4_GLOPA</name>
<accession>A0A183CGY4</accession>
<reference evidence="1" key="1">
    <citation type="submission" date="2014-05" db="EMBL/GenBank/DDBJ databases">
        <title>The genome and life-stage specific transcriptomes of Globodera pallida elucidate key aspects of plant parasitism by a cyst nematode.</title>
        <authorList>
            <person name="Cotton J.A."/>
            <person name="Lilley C.J."/>
            <person name="Jones L.M."/>
            <person name="Kikuchi T."/>
            <person name="Reid A.J."/>
            <person name="Thorpe P."/>
            <person name="Tsai I.J."/>
            <person name="Beasley H."/>
            <person name="Blok V."/>
            <person name="Cock P.J.A."/>
            <person name="Van den Akker S.E."/>
            <person name="Holroyd N."/>
            <person name="Hunt M."/>
            <person name="Mantelin S."/>
            <person name="Naghra H."/>
            <person name="Pain A."/>
            <person name="Palomares-Rius J.E."/>
            <person name="Zarowiecki M."/>
            <person name="Berriman M."/>
            <person name="Jones J.T."/>
            <person name="Urwin P.E."/>
        </authorList>
    </citation>
    <scope>NUCLEOTIDE SEQUENCE [LARGE SCALE GENOMIC DNA]</scope>
    <source>
        <strain evidence="1">Lindley</strain>
    </source>
</reference>
<keyword evidence="1" id="KW-1185">Reference proteome</keyword>
<protein>
    <submittedName>
        <fullName evidence="2">FGGY_C domain-containing protein</fullName>
    </submittedName>
</protein>
<dbReference type="PANTHER" id="PTHR19863">
    <property type="entry name" value="NEMITIN (NEURONAL ENRICHED MAP INTERACTING PROTEIN) HOMOLOG"/>
    <property type="match status" value="1"/>
</dbReference>
<dbReference type="Proteomes" id="UP000050741">
    <property type="component" value="Unassembled WGS sequence"/>
</dbReference>
<evidence type="ECO:0000313" key="2">
    <source>
        <dbReference type="WBParaSite" id="GPLIN_001214000"/>
    </source>
</evidence>
<dbReference type="WBParaSite" id="GPLIN_001214000">
    <property type="protein sequence ID" value="GPLIN_001214000"/>
    <property type="gene ID" value="GPLIN_001214000"/>
</dbReference>
<proteinExistence type="predicted"/>
<dbReference type="PANTHER" id="PTHR19863:SF5">
    <property type="entry name" value="WD REPEAT-CONTAINING PROTEIN 47"/>
    <property type="match status" value="1"/>
</dbReference>
<dbReference type="InterPro" id="IPR040067">
    <property type="entry name" value="WDR47"/>
</dbReference>
<reference evidence="2" key="2">
    <citation type="submission" date="2016-06" db="UniProtKB">
        <authorList>
            <consortium name="WormBaseParasite"/>
        </authorList>
    </citation>
    <scope>IDENTIFICATION</scope>
</reference>
<sequence>MCRIGVEMDLQQVHDGTVRDIIFMEERMSVGSSSSILISGGAGSCRLCITNLVAELYKYFALMETKSELLGLAMRHIISSRALTTNEHRDKVIQCRWHPRDFVFLSTKTGSNAFTKLLLISAAF</sequence>
<evidence type="ECO:0000313" key="1">
    <source>
        <dbReference type="Proteomes" id="UP000050741"/>
    </source>
</evidence>